<comment type="caution">
    <text evidence="2">The sequence shown here is derived from an EMBL/GenBank/DDBJ whole genome shotgun (WGS) entry which is preliminary data.</text>
</comment>
<feature type="transmembrane region" description="Helical" evidence="1">
    <location>
        <begin position="12"/>
        <end position="45"/>
    </location>
</feature>
<evidence type="ECO:0000313" key="3">
    <source>
        <dbReference type="Proteomes" id="UP000471521"/>
    </source>
</evidence>
<dbReference type="OrthoDB" id="253445at2157"/>
<organism evidence="2 3">
    <name type="scientific">Halobacterium bonnevillei</name>
    <dbReference type="NCBI Taxonomy" id="2692200"/>
    <lineage>
        <taxon>Archaea</taxon>
        <taxon>Methanobacteriati</taxon>
        <taxon>Methanobacteriota</taxon>
        <taxon>Stenosarchaea group</taxon>
        <taxon>Halobacteria</taxon>
        <taxon>Halobacteriales</taxon>
        <taxon>Halobacteriaceae</taxon>
        <taxon>Halobacterium</taxon>
    </lineage>
</organism>
<protein>
    <submittedName>
        <fullName evidence="2">Uncharacterized protein</fullName>
    </submittedName>
</protein>
<keyword evidence="1" id="KW-1133">Transmembrane helix</keyword>
<dbReference type="AlphaFoldDB" id="A0A6B0SL02"/>
<sequence>MVSRNTLEFVVGLVVAGVVTGGLAMSVALPYALAVGLAAGTPGLVRTSMRIDREAYVDAKSANEQVLDGALAAGSTAAVGLVGGYLAIANGFAGPVASAVAASVGVFAGQAAFYLRNGEFVE</sequence>
<evidence type="ECO:0000313" key="2">
    <source>
        <dbReference type="EMBL" id="MXR22325.1"/>
    </source>
</evidence>
<dbReference type="EMBL" id="WUUU01000246">
    <property type="protein sequence ID" value="MXR22325.1"/>
    <property type="molecule type" value="Genomic_DNA"/>
</dbReference>
<keyword evidence="1" id="KW-0812">Transmembrane</keyword>
<proteinExistence type="predicted"/>
<keyword evidence="3" id="KW-1185">Reference proteome</keyword>
<keyword evidence="1" id="KW-0472">Membrane</keyword>
<feature type="transmembrane region" description="Helical" evidence="1">
    <location>
        <begin position="94"/>
        <end position="115"/>
    </location>
</feature>
<gene>
    <name evidence="2" type="ORF">GRX66_17670</name>
</gene>
<name>A0A6B0SL02_9EURY</name>
<reference evidence="2 3" key="1">
    <citation type="submission" date="2019-12" db="EMBL/GenBank/DDBJ databases">
        <title>Isolation and characterization of three novel carbon monoxide-oxidizing members of Halobacteria from salione crusts and soils.</title>
        <authorList>
            <person name="Myers M.R."/>
            <person name="King G.M."/>
        </authorList>
    </citation>
    <scope>NUCLEOTIDE SEQUENCE [LARGE SCALE GENOMIC DNA]</scope>
    <source>
        <strain evidence="2 3">PCN9</strain>
    </source>
</reference>
<dbReference type="RefSeq" id="WP_159527678.1">
    <property type="nucleotide sequence ID" value="NZ_WUUU01000246.1"/>
</dbReference>
<dbReference type="Proteomes" id="UP000471521">
    <property type="component" value="Unassembled WGS sequence"/>
</dbReference>
<evidence type="ECO:0000256" key="1">
    <source>
        <dbReference type="SAM" id="Phobius"/>
    </source>
</evidence>
<accession>A0A6B0SL02</accession>